<feature type="compositionally biased region" description="Basic and acidic residues" evidence="1">
    <location>
        <begin position="18"/>
        <end position="29"/>
    </location>
</feature>
<dbReference type="EMBL" id="JBHLYW010000022">
    <property type="protein sequence ID" value="MFC0079515.1"/>
    <property type="molecule type" value="Genomic_DNA"/>
</dbReference>
<gene>
    <name evidence="2" type="ORF">ACFFLS_20890</name>
</gene>
<keyword evidence="3" id="KW-1185">Reference proteome</keyword>
<organism evidence="2 3">
    <name type="scientific">Flavobacterium procerum</name>
    <dbReference type="NCBI Taxonomy" id="1455569"/>
    <lineage>
        <taxon>Bacteria</taxon>
        <taxon>Pseudomonadati</taxon>
        <taxon>Bacteroidota</taxon>
        <taxon>Flavobacteriia</taxon>
        <taxon>Flavobacteriales</taxon>
        <taxon>Flavobacteriaceae</taxon>
        <taxon>Flavobacterium</taxon>
    </lineage>
</organism>
<feature type="region of interest" description="Disordered" evidence="1">
    <location>
        <begin position="18"/>
        <end position="42"/>
    </location>
</feature>
<reference evidence="2 3" key="1">
    <citation type="submission" date="2024-09" db="EMBL/GenBank/DDBJ databases">
        <authorList>
            <person name="Sun Q."/>
            <person name="Mori K."/>
        </authorList>
    </citation>
    <scope>NUCLEOTIDE SEQUENCE [LARGE SCALE GENOMIC DNA]</scope>
    <source>
        <strain evidence="2 3">CGMCC 1.12926</strain>
    </source>
</reference>
<comment type="caution">
    <text evidence="2">The sequence shown here is derived from an EMBL/GenBank/DDBJ whole genome shotgun (WGS) entry which is preliminary data.</text>
</comment>
<name>A0ABV6BVR3_9FLAO</name>
<evidence type="ECO:0000313" key="3">
    <source>
        <dbReference type="Proteomes" id="UP001589734"/>
    </source>
</evidence>
<protein>
    <submittedName>
        <fullName evidence="2">TIGR04149 family rSAM-modified RiPP</fullName>
    </submittedName>
</protein>
<accession>A0ABV6BVR3</accession>
<dbReference type="NCBIfam" id="TIGR04149">
    <property type="entry name" value="GG_sam_targ_CFB"/>
    <property type="match status" value="1"/>
</dbReference>
<sequence>MKKLELKNLTVKKLSKSELENVKGGDQGKDPTSGPCNQSSTWPVKCTSKAWNCTTN</sequence>
<evidence type="ECO:0000313" key="2">
    <source>
        <dbReference type="EMBL" id="MFC0079515.1"/>
    </source>
</evidence>
<dbReference type="RefSeq" id="WP_379687161.1">
    <property type="nucleotide sequence ID" value="NZ_JBHLYW010000022.1"/>
</dbReference>
<dbReference type="InterPro" id="IPR026408">
    <property type="entry name" value="GG_sam_targ_CFB"/>
</dbReference>
<evidence type="ECO:0000256" key="1">
    <source>
        <dbReference type="SAM" id="MobiDB-lite"/>
    </source>
</evidence>
<dbReference type="Proteomes" id="UP001589734">
    <property type="component" value="Unassembled WGS sequence"/>
</dbReference>
<proteinExistence type="predicted"/>